<name>A0A5R9GGU4_9BACL</name>
<evidence type="ECO:0000256" key="6">
    <source>
        <dbReference type="ARBA" id="ARBA00022839"/>
    </source>
</evidence>
<dbReference type="GO" id="GO:0003677">
    <property type="term" value="F:DNA binding"/>
    <property type="evidence" value="ECO:0007669"/>
    <property type="project" value="UniProtKB-KW"/>
</dbReference>
<evidence type="ECO:0000259" key="10">
    <source>
        <dbReference type="Pfam" id="PF12705"/>
    </source>
</evidence>
<evidence type="ECO:0000313" key="12">
    <source>
        <dbReference type="Proteomes" id="UP000309676"/>
    </source>
</evidence>
<dbReference type="SUPFAM" id="SSF52980">
    <property type="entry name" value="Restriction endonuclease-like"/>
    <property type="match status" value="1"/>
</dbReference>
<feature type="domain" description="PD-(D/E)XK endonuclease-like" evidence="10">
    <location>
        <begin position="666"/>
        <end position="935"/>
    </location>
</feature>
<dbReference type="GO" id="GO:0004386">
    <property type="term" value="F:helicase activity"/>
    <property type="evidence" value="ECO:0007669"/>
    <property type="project" value="UniProtKB-KW"/>
</dbReference>
<dbReference type="EMBL" id="VCIW01000004">
    <property type="protein sequence ID" value="TLS52554.1"/>
    <property type="molecule type" value="Genomic_DNA"/>
</dbReference>
<evidence type="ECO:0000256" key="9">
    <source>
        <dbReference type="ARBA" id="ARBA00023204"/>
    </source>
</evidence>
<dbReference type="InterPro" id="IPR038726">
    <property type="entry name" value="PDDEXK_AddAB-type"/>
</dbReference>
<reference evidence="11 12" key="1">
    <citation type="submission" date="2019-05" db="EMBL/GenBank/DDBJ databases">
        <authorList>
            <person name="Narsing Rao M.P."/>
            <person name="Li W.J."/>
        </authorList>
    </citation>
    <scope>NUCLEOTIDE SEQUENCE [LARGE SCALE GENOMIC DNA]</scope>
    <source>
        <strain evidence="11 12">SYSU_K30003</strain>
    </source>
</reference>
<dbReference type="GO" id="GO:0004527">
    <property type="term" value="F:exonuclease activity"/>
    <property type="evidence" value="ECO:0007669"/>
    <property type="project" value="UniProtKB-KW"/>
</dbReference>
<dbReference type="InterPro" id="IPR011335">
    <property type="entry name" value="Restrct_endonuc-II-like"/>
</dbReference>
<dbReference type="OrthoDB" id="9758506at2"/>
<evidence type="ECO:0000256" key="4">
    <source>
        <dbReference type="ARBA" id="ARBA00022801"/>
    </source>
</evidence>
<keyword evidence="8" id="KW-0238">DNA-binding</keyword>
<evidence type="ECO:0000256" key="7">
    <source>
        <dbReference type="ARBA" id="ARBA00022840"/>
    </source>
</evidence>
<keyword evidence="12" id="KW-1185">Reference proteome</keyword>
<dbReference type="Pfam" id="PF12705">
    <property type="entry name" value="PDDEXK_1"/>
    <property type="match status" value="1"/>
</dbReference>
<accession>A0A5R9GGU4</accession>
<organism evidence="11 12">
    <name type="scientific">Paenibacillus antri</name>
    <dbReference type="NCBI Taxonomy" id="2582848"/>
    <lineage>
        <taxon>Bacteria</taxon>
        <taxon>Bacillati</taxon>
        <taxon>Bacillota</taxon>
        <taxon>Bacilli</taxon>
        <taxon>Bacillales</taxon>
        <taxon>Paenibacillaceae</taxon>
        <taxon>Paenibacillus</taxon>
    </lineage>
</organism>
<keyword evidence="3" id="KW-0227">DNA damage</keyword>
<dbReference type="RefSeq" id="WP_138193545.1">
    <property type="nucleotide sequence ID" value="NZ_VCIW01000004.1"/>
</dbReference>
<dbReference type="Gene3D" id="3.90.320.10">
    <property type="match status" value="1"/>
</dbReference>
<keyword evidence="5" id="KW-0347">Helicase</keyword>
<dbReference type="InterPro" id="IPR011604">
    <property type="entry name" value="PDDEXK-like_dom_sf"/>
</dbReference>
<sequence length="965" mass="105741">MTIALRRLYEIVEASPLAKKIWVVDSYAAGHQTVQRMARELGSVTNLEIATIEGLARSRALPALAAGGLTYASRGETYWIVFSLMRSVATASWSGYVPPALVAPGVADRFHRALTELREAGVSSEDIAIEAFEQRAKGEYIRGLYSAYEQSLAQHRIVDFAGLSRLAAPARTDAATLFLLDGGVRLSEVGRAMLERLAGDRGALRIEPEPDFLAPESDFPIDAVDWFRALGPLAESKEALRRAAASGVPWDDCELLLSDYAGYVPALYGLCRRFDIPATFAGGLPIGYSELGKAALGYLDWLASGYRADALAGAMKLGGVRPPEDAEFRRSDAIRLLESSGIGWGRERYVLLTSNPYERDTDRVAAEWLDRLIRRWLLPVPAKASDWSAADVADGLAAFLADCRPPAAAADASVVAAVAELREQLGRWAADRIGAADALAVVRRRLTGCAVEADSSPQPGKLHVASIEQGGLSGRRFSIALGMSEEHWSASVRQDPVLLDDERARLSDALETSGSRALREREARGRRLGSIRGRVVFGYSSLRLAEDAESSPAYELLQLYRAARGEPEADFETLDAAIGEPSGWVGAGGFAADLEDGMTRALQTPDRMLRDGAAEVFRLFPSLAAGAAAVAARKEPIVGPYDGLVPSLAQAAAEGDGADGASPIRSFSASKLETYAKCPLLFFYQEVLGVRPKEIVEYDRTRWLDAMQRGQLLHDIFCEYMSETAKQGGHDRGRLEGICERKLLEAAARVPPPSPHIYAKECDAVRKDVAVFWRMESRRESKPRWFELELHKDEGSFALELADGFRLSLRGYVDRIDEVGDHRYKIIDYKTGQPKYYDEGAFYAGGTQIQHALYALAVEQWLRRTGADPEARVTEAAYAFPTERGLGEEVSRPQEGRRDDTVALLRRTLEAIRGGLFPPTDKPELCRRCDYAAVCGSHAEWKKHARAFPENRDRLAPLLEVNGSV</sequence>
<dbReference type="InterPro" id="IPR027417">
    <property type="entry name" value="P-loop_NTPase"/>
</dbReference>
<protein>
    <submittedName>
        <fullName evidence="11">PD-(D/E)XK nuclease family protein</fullName>
    </submittedName>
</protein>
<evidence type="ECO:0000256" key="1">
    <source>
        <dbReference type="ARBA" id="ARBA00022722"/>
    </source>
</evidence>
<keyword evidence="1" id="KW-0540">Nuclease</keyword>
<proteinExistence type="predicted"/>
<evidence type="ECO:0000313" key="11">
    <source>
        <dbReference type="EMBL" id="TLS52554.1"/>
    </source>
</evidence>
<keyword evidence="4" id="KW-0378">Hydrolase</keyword>
<dbReference type="AlphaFoldDB" id="A0A5R9GGU4"/>
<keyword evidence="9" id="KW-0234">DNA repair</keyword>
<gene>
    <name evidence="11" type="ORF">FE782_07915</name>
</gene>
<keyword evidence="7" id="KW-0067">ATP-binding</keyword>
<evidence type="ECO:0000256" key="5">
    <source>
        <dbReference type="ARBA" id="ARBA00022806"/>
    </source>
</evidence>
<dbReference type="GO" id="GO:0006281">
    <property type="term" value="P:DNA repair"/>
    <property type="evidence" value="ECO:0007669"/>
    <property type="project" value="UniProtKB-KW"/>
</dbReference>
<comment type="caution">
    <text evidence="11">The sequence shown here is derived from an EMBL/GenBank/DDBJ whole genome shotgun (WGS) entry which is preliminary data.</text>
</comment>
<dbReference type="Proteomes" id="UP000309676">
    <property type="component" value="Unassembled WGS sequence"/>
</dbReference>
<keyword evidence="2" id="KW-0547">Nucleotide-binding</keyword>
<evidence type="ECO:0000256" key="8">
    <source>
        <dbReference type="ARBA" id="ARBA00023125"/>
    </source>
</evidence>
<dbReference type="SUPFAM" id="SSF52540">
    <property type="entry name" value="P-loop containing nucleoside triphosphate hydrolases"/>
    <property type="match status" value="1"/>
</dbReference>
<dbReference type="GO" id="GO:0005524">
    <property type="term" value="F:ATP binding"/>
    <property type="evidence" value="ECO:0007669"/>
    <property type="project" value="UniProtKB-KW"/>
</dbReference>
<evidence type="ECO:0000256" key="3">
    <source>
        <dbReference type="ARBA" id="ARBA00022763"/>
    </source>
</evidence>
<evidence type="ECO:0000256" key="2">
    <source>
        <dbReference type="ARBA" id="ARBA00022741"/>
    </source>
</evidence>
<keyword evidence="6" id="KW-0269">Exonuclease</keyword>